<evidence type="ECO:0000256" key="10">
    <source>
        <dbReference type="RuleBase" id="RU004549"/>
    </source>
</evidence>
<evidence type="ECO:0000256" key="2">
    <source>
        <dbReference type="ARBA" id="ARBA00004123"/>
    </source>
</evidence>
<feature type="domain" description="PB1" evidence="12">
    <location>
        <begin position="209"/>
        <end position="303"/>
    </location>
</feature>
<gene>
    <name evidence="13" type="primary">IAA25</name>
    <name evidence="13" type="ORF">g.22601</name>
</gene>
<proteinExistence type="inferred from homology"/>
<evidence type="ECO:0000259" key="12">
    <source>
        <dbReference type="PROSITE" id="PS51745"/>
    </source>
</evidence>
<keyword evidence="5 10" id="KW-0678">Repressor</keyword>
<evidence type="ECO:0000256" key="8">
    <source>
        <dbReference type="ARBA" id="ARBA00023242"/>
    </source>
</evidence>
<dbReference type="InterPro" id="IPR033389">
    <property type="entry name" value="AUX/IAA_dom"/>
</dbReference>
<dbReference type="Pfam" id="PF02309">
    <property type="entry name" value="AUX_IAA"/>
    <property type="match status" value="1"/>
</dbReference>
<feature type="region of interest" description="Disordered" evidence="11">
    <location>
        <begin position="56"/>
        <end position="75"/>
    </location>
</feature>
<dbReference type="PANTHER" id="PTHR31734:SF120">
    <property type="entry name" value="AUXIN-RESPONSIVE PROTEIN IAA25"/>
    <property type="match status" value="1"/>
</dbReference>
<feature type="region of interest" description="Disordered" evidence="11">
    <location>
        <begin position="309"/>
        <end position="331"/>
    </location>
</feature>
<evidence type="ECO:0000256" key="1">
    <source>
        <dbReference type="ARBA" id="ARBA00002159"/>
    </source>
</evidence>
<feature type="compositionally biased region" description="Basic and acidic residues" evidence="11">
    <location>
        <begin position="181"/>
        <end position="197"/>
    </location>
</feature>
<feature type="compositionally biased region" description="Basic and acidic residues" evidence="11">
    <location>
        <begin position="10"/>
        <end position="26"/>
    </location>
</feature>
<evidence type="ECO:0000256" key="4">
    <source>
        <dbReference type="ARBA" id="ARBA00011726"/>
    </source>
</evidence>
<evidence type="ECO:0000256" key="9">
    <source>
        <dbReference type="ARBA" id="ARBA00023294"/>
    </source>
</evidence>
<dbReference type="GO" id="GO:0006355">
    <property type="term" value="P:regulation of DNA-templated transcription"/>
    <property type="evidence" value="ECO:0007669"/>
    <property type="project" value="InterPro"/>
</dbReference>
<dbReference type="GO" id="GO:0009734">
    <property type="term" value="P:auxin-activated signaling pathway"/>
    <property type="evidence" value="ECO:0007669"/>
    <property type="project" value="UniProtKB-UniRule"/>
</dbReference>
<name>A0A1D1XN05_9ARAE</name>
<dbReference type="GO" id="GO:0005634">
    <property type="term" value="C:nucleus"/>
    <property type="evidence" value="ECO:0007669"/>
    <property type="project" value="UniProtKB-SubCell"/>
</dbReference>
<dbReference type="EMBL" id="GDJX01024158">
    <property type="protein sequence ID" value="JAT43778.1"/>
    <property type="molecule type" value="Transcribed_RNA"/>
</dbReference>
<feature type="region of interest" description="Disordered" evidence="11">
    <location>
        <begin position="179"/>
        <end position="205"/>
    </location>
</feature>
<dbReference type="InterPro" id="IPR053793">
    <property type="entry name" value="PB1-like"/>
</dbReference>
<comment type="function">
    <text evidence="1 10">Aux/IAA proteins are short-lived transcriptional factors that function as repressors of early auxin response genes at low auxin concentrations.</text>
</comment>
<keyword evidence="6 10" id="KW-0805">Transcription regulation</keyword>
<comment type="subunit">
    <text evidence="4 10">Homodimers and heterodimers.</text>
</comment>
<dbReference type="SUPFAM" id="SSF54277">
    <property type="entry name" value="CAD &amp; PB1 domains"/>
    <property type="match status" value="1"/>
</dbReference>
<dbReference type="PROSITE" id="PS51745">
    <property type="entry name" value="PB1"/>
    <property type="match status" value="1"/>
</dbReference>
<evidence type="ECO:0000256" key="5">
    <source>
        <dbReference type="ARBA" id="ARBA00022491"/>
    </source>
</evidence>
<keyword evidence="7 10" id="KW-0804">Transcription</keyword>
<dbReference type="InterPro" id="IPR003311">
    <property type="entry name" value="AUX_IAA"/>
</dbReference>
<reference evidence="13" key="1">
    <citation type="submission" date="2015-07" db="EMBL/GenBank/DDBJ databases">
        <title>Transcriptome Assembly of Anthurium amnicola.</title>
        <authorList>
            <person name="Suzuki J."/>
        </authorList>
    </citation>
    <scope>NUCLEOTIDE SEQUENCE</scope>
</reference>
<protein>
    <recommendedName>
        <fullName evidence="10">Auxin-responsive protein</fullName>
    </recommendedName>
</protein>
<evidence type="ECO:0000256" key="11">
    <source>
        <dbReference type="SAM" id="MobiDB-lite"/>
    </source>
</evidence>
<evidence type="ECO:0000256" key="7">
    <source>
        <dbReference type="ARBA" id="ARBA00023163"/>
    </source>
</evidence>
<dbReference type="PANTHER" id="PTHR31734">
    <property type="entry name" value="AUXIN-RESPONSIVE PROTEIN IAA17"/>
    <property type="match status" value="1"/>
</dbReference>
<keyword evidence="8 10" id="KW-0539">Nucleus</keyword>
<evidence type="ECO:0000256" key="6">
    <source>
        <dbReference type="ARBA" id="ARBA00023015"/>
    </source>
</evidence>
<organism evidence="13">
    <name type="scientific">Anthurium amnicola</name>
    <dbReference type="NCBI Taxonomy" id="1678845"/>
    <lineage>
        <taxon>Eukaryota</taxon>
        <taxon>Viridiplantae</taxon>
        <taxon>Streptophyta</taxon>
        <taxon>Embryophyta</taxon>
        <taxon>Tracheophyta</taxon>
        <taxon>Spermatophyta</taxon>
        <taxon>Magnoliopsida</taxon>
        <taxon>Liliopsida</taxon>
        <taxon>Araceae</taxon>
        <taxon>Pothoideae</taxon>
        <taxon>Potheae</taxon>
        <taxon>Anthurium</taxon>
    </lineage>
</organism>
<dbReference type="Gene3D" id="3.10.20.90">
    <property type="entry name" value="Phosphatidylinositol 3-kinase Catalytic Subunit, Chain A, domain 1"/>
    <property type="match status" value="1"/>
</dbReference>
<evidence type="ECO:0000256" key="3">
    <source>
        <dbReference type="ARBA" id="ARBA00006728"/>
    </source>
</evidence>
<sequence>MAAHQLLKTPPKEEEGGGGRGAQVERERVVITTSGLQEKHLELRLGISLNGLGGTDGGSSSGGGHSGTKGGGGKIFPGPAIGSLCRGGAAGGLPQQQARVCSGLGAKRWFSEAVGGFVDPWSLAARQETAALEQRTLAYRGGVNPAAAHTLPSAPTPSVVVGWPPVRAFRKNLVNPLHPNAEVDHEMKDSKKTRSSDGDTPTMVDTKPTMFVKVNMEGYNVGRKIDLMAHSSYESLSSALQKMFRNFLPVNYSNITMQKVQDKAISSNHVLLYEDNEGDQMLVGDVPWEMFISSVKRLYITNGSTNPKRVEDKVGRNNQDKQFEHEVKTNE</sequence>
<accession>A0A1D1XN05</accession>
<keyword evidence="9 10" id="KW-0927">Auxin signaling pathway</keyword>
<dbReference type="AlphaFoldDB" id="A0A1D1XN05"/>
<evidence type="ECO:0000313" key="13">
    <source>
        <dbReference type="EMBL" id="JAT43778.1"/>
    </source>
</evidence>
<comment type="subcellular location">
    <subcellularLocation>
        <location evidence="2 10">Nucleus</location>
    </subcellularLocation>
</comment>
<feature type="region of interest" description="Disordered" evidence="11">
    <location>
        <begin position="1"/>
        <end position="26"/>
    </location>
</feature>
<comment type="similarity">
    <text evidence="3 10">Belongs to the Aux/IAA family.</text>
</comment>